<keyword evidence="2" id="KW-1185">Reference proteome</keyword>
<evidence type="ECO:0000313" key="1">
    <source>
        <dbReference type="EMBL" id="RKN45270.1"/>
    </source>
</evidence>
<proteinExistence type="predicted"/>
<gene>
    <name evidence="1" type="ORF">D7223_16705</name>
</gene>
<name>A0A3A9ZAC0_9ACTN</name>
<organism evidence="1 2">
    <name type="scientific">Micromonospora endolithica</name>
    <dbReference type="NCBI Taxonomy" id="230091"/>
    <lineage>
        <taxon>Bacteria</taxon>
        <taxon>Bacillati</taxon>
        <taxon>Actinomycetota</taxon>
        <taxon>Actinomycetes</taxon>
        <taxon>Micromonosporales</taxon>
        <taxon>Micromonosporaceae</taxon>
        <taxon>Micromonospora</taxon>
    </lineage>
</organism>
<dbReference type="AlphaFoldDB" id="A0A3A9ZAC0"/>
<comment type="caution">
    <text evidence="1">The sequence shown here is derived from an EMBL/GenBank/DDBJ whole genome shotgun (WGS) entry which is preliminary data.</text>
</comment>
<dbReference type="OrthoDB" id="3351204at2"/>
<accession>A0A3A9ZAC0</accession>
<protein>
    <submittedName>
        <fullName evidence="1">Uncharacterized protein</fullName>
    </submittedName>
</protein>
<dbReference type="EMBL" id="RBAK01000006">
    <property type="protein sequence ID" value="RKN45270.1"/>
    <property type="molecule type" value="Genomic_DNA"/>
</dbReference>
<sequence length="84" mass="9012">MGWSQDIGRSIAPIGELAGGTCGWANLGLDERGEIYTVMVGLATFGRMPHAACRMPHAACRMPQALDRLVLGHMPRSINRCSSS</sequence>
<reference evidence="1 2" key="1">
    <citation type="journal article" date="2004" name="Syst. Appl. Microbiol.">
        <title>Cryptoendolithic actinomycetes from antarctic sandstone rock samples: Micromonospora endolithica sp. nov. and two isolates related to Micromonospora coerulea Jensen 1932.</title>
        <authorList>
            <person name="Hirsch P."/>
            <person name="Mevs U."/>
            <person name="Kroppenstedt R.M."/>
            <person name="Schumann P."/>
            <person name="Stackebrandt E."/>
        </authorList>
    </citation>
    <scope>NUCLEOTIDE SEQUENCE [LARGE SCALE GENOMIC DNA]</scope>
    <source>
        <strain evidence="1 2">JCM 12677</strain>
    </source>
</reference>
<dbReference type="Proteomes" id="UP000281726">
    <property type="component" value="Unassembled WGS sequence"/>
</dbReference>
<evidence type="ECO:0000313" key="2">
    <source>
        <dbReference type="Proteomes" id="UP000281726"/>
    </source>
</evidence>